<feature type="transmembrane region" description="Helical" evidence="1">
    <location>
        <begin position="77"/>
        <end position="99"/>
    </location>
</feature>
<reference evidence="2" key="1">
    <citation type="journal article" date="2023" name="Int. J. Syst. Evol. Microbiol.">
        <title>Mesoterricola silvestris gen. nov., sp. nov., Mesoterricola sediminis sp. nov., Geothrix oryzae sp. nov., Geothrix edaphica sp. nov., Geothrix rubra sp. nov., and Geothrix limicola sp. nov., six novel members of Acidobacteriota isolated from soils.</title>
        <authorList>
            <person name="Itoh H."/>
            <person name="Sugisawa Y."/>
            <person name="Mise K."/>
            <person name="Xu Z."/>
            <person name="Kuniyasu M."/>
            <person name="Ushijima N."/>
            <person name="Kawano K."/>
            <person name="Kobayashi E."/>
            <person name="Shiratori Y."/>
            <person name="Masuda Y."/>
            <person name="Senoo K."/>
        </authorList>
    </citation>
    <scope>NUCLEOTIDE SEQUENCE</scope>
    <source>
        <strain evidence="2">W786</strain>
    </source>
</reference>
<evidence type="ECO:0000313" key="2">
    <source>
        <dbReference type="EMBL" id="BDU77645.1"/>
    </source>
</evidence>
<keyword evidence="1" id="KW-0472">Membrane</keyword>
<evidence type="ECO:0000256" key="1">
    <source>
        <dbReference type="SAM" id="Phobius"/>
    </source>
</evidence>
<dbReference type="EMBL" id="AP027081">
    <property type="protein sequence ID" value="BDU77645.1"/>
    <property type="molecule type" value="Genomic_DNA"/>
</dbReference>
<sequence>MADDFLARIPGLPEPDLRAYLAGARRYRREAVEAAAAELQRRGLPLSPGEWAALRPEPEPPRTGLFRDAAGPRLPRIRLVTGLILGAGAAGALAARIWAVRQDLPFELEPTDSKVYLRQMEMVAGKSNLVASQLRHGWEALWAPPALPWTLLVLALALAGAFWRVTTRP</sequence>
<dbReference type="Proteomes" id="UP001228113">
    <property type="component" value="Chromosome"/>
</dbReference>
<proteinExistence type="predicted"/>
<keyword evidence="3" id="KW-1185">Reference proteome</keyword>
<evidence type="ECO:0000313" key="3">
    <source>
        <dbReference type="Proteomes" id="UP001228113"/>
    </source>
</evidence>
<accession>A0AA48KE29</accession>
<dbReference type="AlphaFoldDB" id="A0AA48KE29"/>
<protein>
    <submittedName>
        <fullName evidence="2">Uncharacterized protein</fullName>
    </submittedName>
</protein>
<feature type="transmembrane region" description="Helical" evidence="1">
    <location>
        <begin position="146"/>
        <end position="165"/>
    </location>
</feature>
<keyword evidence="1" id="KW-1133">Transmembrane helix</keyword>
<dbReference type="KEGG" id="msea:METESE_26030"/>
<gene>
    <name evidence="2" type="ORF">METESE_26030</name>
</gene>
<name>A0AA48KE29_9BACT</name>
<keyword evidence="1" id="KW-0812">Transmembrane</keyword>
<dbReference type="RefSeq" id="WP_316410368.1">
    <property type="nucleotide sequence ID" value="NZ_AP027081.1"/>
</dbReference>
<organism evidence="2 3">
    <name type="scientific">Mesoterricola sediminis</name>
    <dbReference type="NCBI Taxonomy" id="2927980"/>
    <lineage>
        <taxon>Bacteria</taxon>
        <taxon>Pseudomonadati</taxon>
        <taxon>Acidobacteriota</taxon>
        <taxon>Holophagae</taxon>
        <taxon>Holophagales</taxon>
        <taxon>Holophagaceae</taxon>
        <taxon>Mesoterricola</taxon>
    </lineage>
</organism>